<evidence type="ECO:0000256" key="2">
    <source>
        <dbReference type="ARBA" id="ARBA00023004"/>
    </source>
</evidence>
<evidence type="ECO:0000256" key="3">
    <source>
        <dbReference type="ARBA" id="ARBA00023014"/>
    </source>
</evidence>
<dbReference type="SUPFAM" id="SSF54862">
    <property type="entry name" value="4Fe-4S ferredoxins"/>
    <property type="match status" value="1"/>
</dbReference>
<feature type="domain" description="4Fe-4S ferredoxin-type" evidence="4">
    <location>
        <begin position="236"/>
        <end position="266"/>
    </location>
</feature>
<dbReference type="InterPro" id="IPR029039">
    <property type="entry name" value="Flavoprotein-like_sf"/>
</dbReference>
<sequence>MNICIIVFSPSGHTLQAAEMIKAAMEEQAMQVQLLNITGQKEVFKNNNLRGFLLENVNRHDVLCVGGPVYAGHLEGNARKVIKTLPDPDEHWGKLAIPFITYGGLHSSVSLQEAGALFHAGRRINIMGVKMASFHSLSQNLLPYKINEGKPGSEEEIVAREMARRLKQLSSQCKWDDVRRSFGYASLLHKVVLKFLDQDYFHGKYRTVRANPEVCNGCGICQKFCPVNLIEIVGQKAVRVDNGSYCLLCAECYHHCPRNAVVHDFVEQKITKKLNDEKDKYHEIPQSAVYPIVSL</sequence>
<keyword evidence="1" id="KW-0479">Metal-binding</keyword>
<dbReference type="AlphaFoldDB" id="A0A1W2DFR8"/>
<dbReference type="InterPro" id="IPR017896">
    <property type="entry name" value="4Fe4S_Fe-S-bd"/>
</dbReference>
<evidence type="ECO:0000256" key="1">
    <source>
        <dbReference type="ARBA" id="ARBA00022723"/>
    </source>
</evidence>
<evidence type="ECO:0000313" key="5">
    <source>
        <dbReference type="EMBL" id="SMC95778.1"/>
    </source>
</evidence>
<organism evidence="5 6">
    <name type="scientific">Sporomusa malonica</name>
    <dbReference type="NCBI Taxonomy" id="112901"/>
    <lineage>
        <taxon>Bacteria</taxon>
        <taxon>Bacillati</taxon>
        <taxon>Bacillota</taxon>
        <taxon>Negativicutes</taxon>
        <taxon>Selenomonadales</taxon>
        <taxon>Sporomusaceae</taxon>
        <taxon>Sporomusa</taxon>
    </lineage>
</organism>
<dbReference type="InterPro" id="IPR017900">
    <property type="entry name" value="4Fe4S_Fe_S_CS"/>
</dbReference>
<dbReference type="Gene3D" id="3.40.50.360">
    <property type="match status" value="1"/>
</dbReference>
<dbReference type="Proteomes" id="UP000192738">
    <property type="component" value="Unassembled WGS sequence"/>
</dbReference>
<keyword evidence="2" id="KW-0408">Iron</keyword>
<dbReference type="PROSITE" id="PS51379">
    <property type="entry name" value="4FE4S_FER_2"/>
    <property type="match status" value="2"/>
</dbReference>
<dbReference type="GO" id="GO:0051536">
    <property type="term" value="F:iron-sulfur cluster binding"/>
    <property type="evidence" value="ECO:0007669"/>
    <property type="project" value="UniProtKB-KW"/>
</dbReference>
<dbReference type="GO" id="GO:0046872">
    <property type="term" value="F:metal ion binding"/>
    <property type="evidence" value="ECO:0007669"/>
    <property type="project" value="UniProtKB-KW"/>
</dbReference>
<reference evidence="5 6" key="1">
    <citation type="submission" date="2017-04" db="EMBL/GenBank/DDBJ databases">
        <authorList>
            <person name="Afonso C.L."/>
            <person name="Miller P.J."/>
            <person name="Scott M.A."/>
            <person name="Spackman E."/>
            <person name="Goraichik I."/>
            <person name="Dimitrov K.M."/>
            <person name="Suarez D.L."/>
            <person name="Swayne D.E."/>
        </authorList>
    </citation>
    <scope>NUCLEOTIDE SEQUENCE [LARGE SCALE GENOMIC DNA]</scope>
    <source>
        <strain evidence="5 6">DSM 5090</strain>
    </source>
</reference>
<feature type="domain" description="4Fe-4S ferredoxin-type" evidence="4">
    <location>
        <begin position="206"/>
        <end position="235"/>
    </location>
</feature>
<dbReference type="Gene3D" id="3.30.70.20">
    <property type="match status" value="1"/>
</dbReference>
<protein>
    <submittedName>
        <fullName evidence="5">4Fe-4S dicluster domain-containing protein</fullName>
    </submittedName>
</protein>
<proteinExistence type="predicted"/>
<dbReference type="EMBL" id="FWXI01000015">
    <property type="protein sequence ID" value="SMC95778.1"/>
    <property type="molecule type" value="Genomic_DNA"/>
</dbReference>
<dbReference type="RefSeq" id="WP_084577001.1">
    <property type="nucleotide sequence ID" value="NZ_CP155572.1"/>
</dbReference>
<evidence type="ECO:0000313" key="6">
    <source>
        <dbReference type="Proteomes" id="UP000192738"/>
    </source>
</evidence>
<dbReference type="STRING" id="112901.SAMN04488500_11549"/>
<dbReference type="OrthoDB" id="9813995at2"/>
<gene>
    <name evidence="5" type="ORF">SAMN04488500_11549</name>
</gene>
<dbReference type="SUPFAM" id="SSF52218">
    <property type="entry name" value="Flavoproteins"/>
    <property type="match status" value="1"/>
</dbReference>
<evidence type="ECO:0000259" key="4">
    <source>
        <dbReference type="PROSITE" id="PS51379"/>
    </source>
</evidence>
<dbReference type="Pfam" id="PF13237">
    <property type="entry name" value="Fer4_10"/>
    <property type="match status" value="1"/>
</dbReference>
<keyword evidence="3" id="KW-0411">Iron-sulfur</keyword>
<keyword evidence="6" id="KW-1185">Reference proteome</keyword>
<name>A0A1W2DFR8_9FIRM</name>
<accession>A0A1W2DFR8</accession>
<dbReference type="PROSITE" id="PS00198">
    <property type="entry name" value="4FE4S_FER_1"/>
    <property type="match status" value="1"/>
</dbReference>